<dbReference type="InterPro" id="IPR010488">
    <property type="entry name" value="Zeta_toxin_domain"/>
</dbReference>
<dbReference type="STRING" id="314278.NB231_02393"/>
<dbReference type="PANTHER" id="PTHR39206">
    <property type="entry name" value="SLL8004 PROTEIN"/>
    <property type="match status" value="1"/>
</dbReference>
<sequence>MGAPRLILLVGPNGAGKTSLYETFIARRFPELPFVNADRLATEHWPGEEEQHAYEAAQLAAAHREALLHAYRSFVAETVFSHPSKVELIERAITLGYEVWLLVIHVDPEVAVARVAYRVAEGGHAVPEEKIRKRHVRLLDLIAKVLPQVNRAILFDNNTSGHGHIAIATVSRGRVQWGGFGQPDWTQHLLRKAGLL</sequence>
<gene>
    <name evidence="4" type="ORF">NB231_02393</name>
</gene>
<reference evidence="4 5" key="1">
    <citation type="submission" date="2006-02" db="EMBL/GenBank/DDBJ databases">
        <authorList>
            <person name="Waterbury J."/>
            <person name="Ferriera S."/>
            <person name="Johnson J."/>
            <person name="Kravitz S."/>
            <person name="Halpern A."/>
            <person name="Remington K."/>
            <person name="Beeson K."/>
            <person name="Tran B."/>
            <person name="Rogers Y.-H."/>
            <person name="Friedman R."/>
            <person name="Venter J.C."/>
        </authorList>
    </citation>
    <scope>NUCLEOTIDE SEQUENCE [LARGE SCALE GENOMIC DNA]</scope>
    <source>
        <strain evidence="4 5">Nb-231</strain>
    </source>
</reference>
<evidence type="ECO:0000313" key="5">
    <source>
        <dbReference type="Proteomes" id="UP000003374"/>
    </source>
</evidence>
<dbReference type="Gene3D" id="3.40.50.300">
    <property type="entry name" value="P-loop containing nucleotide triphosphate hydrolases"/>
    <property type="match status" value="1"/>
</dbReference>
<keyword evidence="2" id="KW-0067">ATP-binding</keyword>
<keyword evidence="5" id="KW-1185">Reference proteome</keyword>
<evidence type="ECO:0000259" key="3">
    <source>
        <dbReference type="Pfam" id="PF06414"/>
    </source>
</evidence>
<evidence type="ECO:0000313" key="4">
    <source>
        <dbReference type="EMBL" id="EAR21579.1"/>
    </source>
</evidence>
<evidence type="ECO:0000256" key="2">
    <source>
        <dbReference type="ARBA" id="ARBA00022840"/>
    </source>
</evidence>
<dbReference type="Proteomes" id="UP000003374">
    <property type="component" value="Unassembled WGS sequence"/>
</dbReference>
<dbReference type="OrthoDB" id="9791543at2"/>
<organism evidence="4 5">
    <name type="scientific">Nitrococcus mobilis Nb-231</name>
    <dbReference type="NCBI Taxonomy" id="314278"/>
    <lineage>
        <taxon>Bacteria</taxon>
        <taxon>Pseudomonadati</taxon>
        <taxon>Pseudomonadota</taxon>
        <taxon>Gammaproteobacteria</taxon>
        <taxon>Chromatiales</taxon>
        <taxon>Ectothiorhodospiraceae</taxon>
        <taxon>Nitrococcus</taxon>
    </lineage>
</organism>
<proteinExistence type="predicted"/>
<dbReference type="GO" id="GO:0005524">
    <property type="term" value="F:ATP binding"/>
    <property type="evidence" value="ECO:0007669"/>
    <property type="project" value="UniProtKB-KW"/>
</dbReference>
<dbReference type="RefSeq" id="WP_004999420.1">
    <property type="nucleotide sequence ID" value="NZ_CH672427.1"/>
</dbReference>
<dbReference type="AlphaFoldDB" id="A4BRK8"/>
<name>A4BRK8_9GAMM</name>
<dbReference type="GO" id="GO:0016301">
    <property type="term" value="F:kinase activity"/>
    <property type="evidence" value="ECO:0007669"/>
    <property type="project" value="InterPro"/>
</dbReference>
<dbReference type="Pfam" id="PF06414">
    <property type="entry name" value="Zeta_toxin"/>
    <property type="match status" value="1"/>
</dbReference>
<dbReference type="EMBL" id="AAOF01000007">
    <property type="protein sequence ID" value="EAR21579.1"/>
    <property type="molecule type" value="Genomic_DNA"/>
</dbReference>
<dbReference type="PANTHER" id="PTHR39206:SF1">
    <property type="entry name" value="SLL8004 PROTEIN"/>
    <property type="match status" value="1"/>
</dbReference>
<evidence type="ECO:0000256" key="1">
    <source>
        <dbReference type="ARBA" id="ARBA00022741"/>
    </source>
</evidence>
<dbReference type="SUPFAM" id="SSF52540">
    <property type="entry name" value="P-loop containing nucleoside triphosphate hydrolases"/>
    <property type="match status" value="1"/>
</dbReference>
<dbReference type="InterPro" id="IPR027417">
    <property type="entry name" value="P-loop_NTPase"/>
</dbReference>
<accession>A4BRK8</accession>
<dbReference type="eggNOG" id="COG4185">
    <property type="taxonomic scope" value="Bacteria"/>
</dbReference>
<protein>
    <recommendedName>
        <fullName evidence="3">Zeta toxin domain-containing protein</fullName>
    </recommendedName>
</protein>
<keyword evidence="1" id="KW-0547">Nucleotide-binding</keyword>
<dbReference type="HOGENOM" id="CLU_094497_1_0_6"/>
<comment type="caution">
    <text evidence="4">The sequence shown here is derived from an EMBL/GenBank/DDBJ whole genome shotgun (WGS) entry which is preliminary data.</text>
</comment>
<feature type="domain" description="Zeta toxin" evidence="3">
    <location>
        <begin position="3"/>
        <end position="146"/>
    </location>
</feature>